<sequence length="220" mass="24145">MTNYTENCNGQIFEIDLDMSKLQKTLDELDALRLLFFKEKRSNLLNAKSIVSSQKSNLLIKSLGSLKSKDCRTVCPLCAANLGKDVIGHFIVQHASSLKRRRKPLKSGLWTGSSAMIGKELSLFLGTSTNGRLNSNESAPDPLLSPFLGIVSHSHPKGSQQDESSNRSAYSERSEISSLDGGDEGALKREGRKPNLFNIWLPQPSSRALLSSQGVEAFHI</sequence>
<dbReference type="AlphaFoldDB" id="A0A6A6KYS1"/>
<proteinExistence type="predicted"/>
<evidence type="ECO:0000313" key="3">
    <source>
        <dbReference type="Proteomes" id="UP000467840"/>
    </source>
</evidence>
<evidence type="ECO:0008006" key="4">
    <source>
        <dbReference type="Google" id="ProtNLM"/>
    </source>
</evidence>
<organism evidence="2 3">
    <name type="scientific">Hevea brasiliensis</name>
    <name type="common">Para rubber tree</name>
    <name type="synonym">Siphonia brasiliensis</name>
    <dbReference type="NCBI Taxonomy" id="3981"/>
    <lineage>
        <taxon>Eukaryota</taxon>
        <taxon>Viridiplantae</taxon>
        <taxon>Streptophyta</taxon>
        <taxon>Embryophyta</taxon>
        <taxon>Tracheophyta</taxon>
        <taxon>Spermatophyta</taxon>
        <taxon>Magnoliopsida</taxon>
        <taxon>eudicotyledons</taxon>
        <taxon>Gunneridae</taxon>
        <taxon>Pentapetalae</taxon>
        <taxon>rosids</taxon>
        <taxon>fabids</taxon>
        <taxon>Malpighiales</taxon>
        <taxon>Euphorbiaceae</taxon>
        <taxon>Crotonoideae</taxon>
        <taxon>Micrandreae</taxon>
        <taxon>Hevea</taxon>
    </lineage>
</organism>
<dbReference type="Proteomes" id="UP000467840">
    <property type="component" value="Chromosome 13"/>
</dbReference>
<protein>
    <recommendedName>
        <fullName evidence="4">Protein dehydration-induced 19 C-terminal domain-containing protein</fullName>
    </recommendedName>
</protein>
<feature type="compositionally biased region" description="Polar residues" evidence="1">
    <location>
        <begin position="157"/>
        <end position="169"/>
    </location>
</feature>
<dbReference type="InterPro" id="IPR033347">
    <property type="entry name" value="Di19"/>
</dbReference>
<dbReference type="PANTHER" id="PTHR31875">
    <property type="entry name" value="PROTEIN DEHYDRATION-INDUCED 19"/>
    <property type="match status" value="1"/>
</dbReference>
<keyword evidence="3" id="KW-1185">Reference proteome</keyword>
<evidence type="ECO:0000313" key="2">
    <source>
        <dbReference type="EMBL" id="KAF2293265.1"/>
    </source>
</evidence>
<name>A0A6A6KYS1_HEVBR</name>
<gene>
    <name evidence="2" type="ORF">GH714_040634</name>
</gene>
<feature type="region of interest" description="Disordered" evidence="1">
    <location>
        <begin position="154"/>
        <end position="190"/>
    </location>
</feature>
<dbReference type="PANTHER" id="PTHR31875:SF24">
    <property type="entry name" value="PROTEIN DEHYDRATION-INDUCED 19 HOMOLOG 5"/>
    <property type="match status" value="1"/>
</dbReference>
<dbReference type="EMBL" id="JAAGAX010000014">
    <property type="protein sequence ID" value="KAF2293265.1"/>
    <property type="molecule type" value="Genomic_DNA"/>
</dbReference>
<evidence type="ECO:0000256" key="1">
    <source>
        <dbReference type="SAM" id="MobiDB-lite"/>
    </source>
</evidence>
<reference evidence="2 3" key="1">
    <citation type="journal article" date="2020" name="Mol. Plant">
        <title>The Chromosome-Based Rubber Tree Genome Provides New Insights into Spurge Genome Evolution and Rubber Biosynthesis.</title>
        <authorList>
            <person name="Liu J."/>
            <person name="Shi C."/>
            <person name="Shi C.C."/>
            <person name="Li W."/>
            <person name="Zhang Q.J."/>
            <person name="Zhang Y."/>
            <person name="Li K."/>
            <person name="Lu H.F."/>
            <person name="Shi C."/>
            <person name="Zhu S.T."/>
            <person name="Xiao Z.Y."/>
            <person name="Nan H."/>
            <person name="Yue Y."/>
            <person name="Zhu X.G."/>
            <person name="Wu Y."/>
            <person name="Hong X.N."/>
            <person name="Fan G.Y."/>
            <person name="Tong Y."/>
            <person name="Zhang D."/>
            <person name="Mao C.L."/>
            <person name="Liu Y.L."/>
            <person name="Hao S.J."/>
            <person name="Liu W.Q."/>
            <person name="Lv M.Q."/>
            <person name="Zhang H.B."/>
            <person name="Liu Y."/>
            <person name="Hu-Tang G.R."/>
            <person name="Wang J.P."/>
            <person name="Wang J.H."/>
            <person name="Sun Y.H."/>
            <person name="Ni S.B."/>
            <person name="Chen W.B."/>
            <person name="Zhang X.C."/>
            <person name="Jiao Y.N."/>
            <person name="Eichler E.E."/>
            <person name="Li G.H."/>
            <person name="Liu X."/>
            <person name="Gao L.Z."/>
        </authorList>
    </citation>
    <scope>NUCLEOTIDE SEQUENCE [LARGE SCALE GENOMIC DNA]</scope>
    <source>
        <strain evidence="3">cv. GT1</strain>
        <tissue evidence="2">Leaf</tissue>
    </source>
</reference>
<accession>A0A6A6KYS1</accession>
<comment type="caution">
    <text evidence="2">The sequence shown here is derived from an EMBL/GenBank/DDBJ whole genome shotgun (WGS) entry which is preliminary data.</text>
</comment>